<feature type="compositionally biased region" description="Pro residues" evidence="1">
    <location>
        <begin position="42"/>
        <end position="53"/>
    </location>
</feature>
<dbReference type="Pfam" id="PF24414">
    <property type="entry name" value="DUF7547"/>
    <property type="match status" value="1"/>
</dbReference>
<dbReference type="AlphaFoldDB" id="A0ABD5WJ65"/>
<evidence type="ECO:0000313" key="2">
    <source>
        <dbReference type="EMBL" id="MFC7080521.1"/>
    </source>
</evidence>
<feature type="region of interest" description="Disordered" evidence="1">
    <location>
        <begin position="156"/>
        <end position="283"/>
    </location>
</feature>
<reference evidence="2 3" key="1">
    <citation type="journal article" date="2019" name="Int. J. Syst. Evol. Microbiol.">
        <title>The Global Catalogue of Microorganisms (GCM) 10K type strain sequencing project: providing services to taxonomists for standard genome sequencing and annotation.</title>
        <authorList>
            <consortium name="The Broad Institute Genomics Platform"/>
            <consortium name="The Broad Institute Genome Sequencing Center for Infectious Disease"/>
            <person name="Wu L."/>
            <person name="Ma J."/>
        </authorList>
    </citation>
    <scope>NUCLEOTIDE SEQUENCE [LARGE SCALE GENOMIC DNA]</scope>
    <source>
        <strain evidence="2 3">DT72</strain>
    </source>
</reference>
<dbReference type="EMBL" id="JBHSZH010000005">
    <property type="protein sequence ID" value="MFC7080521.1"/>
    <property type="molecule type" value="Genomic_DNA"/>
</dbReference>
<feature type="compositionally biased region" description="Acidic residues" evidence="1">
    <location>
        <begin position="198"/>
        <end position="214"/>
    </location>
</feature>
<name>A0ABD5WJ65_9EURY</name>
<feature type="region of interest" description="Disordered" evidence="1">
    <location>
        <begin position="1"/>
        <end position="53"/>
    </location>
</feature>
<sequence>MRDDRDDRDGEDGRRNPEKLDERVEELETRVRELRDELGRPPEGPLGLPRPPTPREVLSFTGEYAIPTAIAMLEANVRALKALQQVIRLLDPERSVVSEERDRLQSRAADASRLTLDRLESALEDVETTIREGDLPREDEARSILDDARRINREIRDRVESERREADETRERKRDIDRERSSSDSPDAGLDGGTTIELTDESDADGESADDESAEERAEVDVEAELRSIKDELEGRDERGPEVGKADAEDEADEDARADAESDDGDGDADGGAESSEDDADAE</sequence>
<proteinExistence type="predicted"/>
<feature type="compositionally biased region" description="Acidic residues" evidence="1">
    <location>
        <begin position="261"/>
        <end position="283"/>
    </location>
</feature>
<evidence type="ECO:0000313" key="3">
    <source>
        <dbReference type="Proteomes" id="UP001596407"/>
    </source>
</evidence>
<dbReference type="GeneID" id="79302838"/>
<keyword evidence="3" id="KW-1185">Reference proteome</keyword>
<dbReference type="RefSeq" id="WP_276281629.1">
    <property type="nucleotide sequence ID" value="NZ_CP119809.1"/>
</dbReference>
<feature type="compositionally biased region" description="Basic and acidic residues" evidence="1">
    <location>
        <begin position="215"/>
        <end position="247"/>
    </location>
</feature>
<dbReference type="Proteomes" id="UP001596407">
    <property type="component" value="Unassembled WGS sequence"/>
</dbReference>
<evidence type="ECO:0000256" key="1">
    <source>
        <dbReference type="SAM" id="MobiDB-lite"/>
    </source>
</evidence>
<feature type="compositionally biased region" description="Basic and acidic residues" evidence="1">
    <location>
        <begin position="1"/>
        <end position="40"/>
    </location>
</feature>
<organism evidence="2 3">
    <name type="scientific">Halorussus caseinilyticus</name>
    <dbReference type="NCBI Taxonomy" id="3034025"/>
    <lineage>
        <taxon>Archaea</taxon>
        <taxon>Methanobacteriati</taxon>
        <taxon>Methanobacteriota</taxon>
        <taxon>Stenosarchaea group</taxon>
        <taxon>Halobacteria</taxon>
        <taxon>Halobacteriales</taxon>
        <taxon>Haladaptataceae</taxon>
        <taxon>Halorussus</taxon>
    </lineage>
</organism>
<protein>
    <submittedName>
        <fullName evidence="2">Uncharacterized protein</fullName>
    </submittedName>
</protein>
<comment type="caution">
    <text evidence="2">The sequence shown here is derived from an EMBL/GenBank/DDBJ whole genome shotgun (WGS) entry which is preliminary data.</text>
</comment>
<accession>A0ABD5WJ65</accession>
<dbReference type="InterPro" id="IPR055969">
    <property type="entry name" value="DUF7547"/>
</dbReference>
<feature type="compositionally biased region" description="Basic and acidic residues" evidence="1">
    <location>
        <begin position="156"/>
        <end position="182"/>
    </location>
</feature>
<gene>
    <name evidence="2" type="ORF">ACFQJ6_10730</name>
</gene>